<evidence type="ECO:0000313" key="1">
    <source>
        <dbReference type="EMBL" id="PPT78301.1"/>
    </source>
</evidence>
<proteinExistence type="predicted"/>
<dbReference type="EMBL" id="MIGV01000002">
    <property type="protein sequence ID" value="PPT78301.1"/>
    <property type="molecule type" value="Genomic_DNA"/>
</dbReference>
<protein>
    <submittedName>
        <fullName evidence="1">Uncharacterized protein</fullName>
    </submittedName>
</protein>
<comment type="caution">
    <text evidence="1">The sequence shown here is derived from an EMBL/GenBank/DDBJ whole genome shotgun (WGS) entry which is preliminary data.</text>
</comment>
<name>A0A2S6Z8U4_9XANT</name>
<sequence>MVDALVPENGDADRIRTALNEALSMCLDGVEAFDFASITDEILVNLMVTYTALSIFQAIVMDSDKAFTKADSPEAVERAEKELMQLVEVVTDKHMKPLLSGKISQLTIEEMQAVQIAAIKEVWKEWEDYQS</sequence>
<organism evidence="1 2">
    <name type="scientific">Xanthomonas arboricola pv. populi</name>
    <dbReference type="NCBI Taxonomy" id="487823"/>
    <lineage>
        <taxon>Bacteria</taxon>
        <taxon>Pseudomonadati</taxon>
        <taxon>Pseudomonadota</taxon>
        <taxon>Gammaproteobacteria</taxon>
        <taxon>Lysobacterales</taxon>
        <taxon>Lysobacteraceae</taxon>
        <taxon>Xanthomonas</taxon>
    </lineage>
</organism>
<accession>A0A2S6Z8U4</accession>
<reference evidence="1 2" key="1">
    <citation type="submission" date="2016-08" db="EMBL/GenBank/DDBJ databases">
        <title>Evolution of the type three secretion system and type three effector repertoires in Xanthomonas.</title>
        <authorList>
            <person name="Merda D."/>
            <person name="Briand M."/>
            <person name="Bosis E."/>
            <person name="Rousseau C."/>
            <person name="Portier P."/>
            <person name="Jacques M.-A."/>
            <person name="Fischer-Le Saux M."/>
        </authorList>
    </citation>
    <scope>NUCLEOTIDE SEQUENCE [LARGE SCALE GENOMIC DNA]</scope>
    <source>
        <strain evidence="1 2">CFBP 3122</strain>
    </source>
</reference>
<dbReference type="Proteomes" id="UP000238270">
    <property type="component" value="Unassembled WGS sequence"/>
</dbReference>
<dbReference type="AlphaFoldDB" id="A0A2S6Z8U4"/>
<evidence type="ECO:0000313" key="2">
    <source>
        <dbReference type="Proteomes" id="UP000238270"/>
    </source>
</evidence>
<gene>
    <name evidence="1" type="ORF">XaplCFBP3122_03185</name>
</gene>